<protein>
    <submittedName>
        <fullName evidence="2">YccV-like-domain-containing protein</fullName>
    </submittedName>
</protein>
<dbReference type="NCBIfam" id="TIGR02097">
    <property type="entry name" value="yccV"/>
    <property type="match status" value="1"/>
</dbReference>
<feature type="domain" description="Hemimethylated DNA-binding" evidence="1">
    <location>
        <begin position="462"/>
        <end position="567"/>
    </location>
</feature>
<dbReference type="AlphaFoldDB" id="A0AAD6XXP5"/>
<sequence>MALPLDLYISILAYLPAGRLEAEGGVPALVNCLRANTLLREAAQVPSLWESHYRARYLHSEHIDSSSSEPPNWRLIYAARRHQDNLALDLLDKIVSQREGRYQHAATLAALSFGVWDVLEIECSLPIPEILGGNLAATPYALTRRFWASSILESISRRFAIIQWGTLANPQTARSISFVDAFSSLSCFFGRPPQEIRSRLLDLGDSCHSYLINKGCSLNPSMPEYDLPDLCAKICQFMHEKGFGPAESTRFYDISNQFPHIYLTTNKLSIPISLVHIFVSIARHPSIGISASPVEFPARVLVHIPSPPDADDFLVDVFGAQTKAIISLRDDIPAMLMRLGIPPDNLNQYVSPCGAAPMLLRAARNILSSFRNDASRSTAQSAICAAVCIHLLLTNETQLVTHMLSHIDLDPLYCTTFLSDLRPLLLRNGSQNLLETACQNALEIEQQEAVVVHRRTPQVPIAHCVGMVFEHRRYLYMGCIIGWDATCAATEEWQEKMHVNNLGRGAMQPFYHVLSLDGGQRYVAEDNIEPMSLTPDLARQFLTELPSLPRYFSDLKVDSGRGRWQLSPEMQRAYPHDDQTGQL</sequence>
<dbReference type="PANTHER" id="PTHR31350">
    <property type="entry name" value="SI:DKEY-261L7.2"/>
    <property type="match status" value="1"/>
</dbReference>
<dbReference type="InterPro" id="IPR032698">
    <property type="entry name" value="SirB1_N"/>
</dbReference>
<dbReference type="InterPro" id="IPR036623">
    <property type="entry name" value="Hemimethylated_DNA-bd_sf"/>
</dbReference>
<dbReference type="SUPFAM" id="SSF81383">
    <property type="entry name" value="F-box domain"/>
    <property type="match status" value="1"/>
</dbReference>
<name>A0AAD6XXP5_9AGAR</name>
<organism evidence="2 3">
    <name type="scientific">Mycena belliarum</name>
    <dbReference type="NCBI Taxonomy" id="1033014"/>
    <lineage>
        <taxon>Eukaryota</taxon>
        <taxon>Fungi</taxon>
        <taxon>Dikarya</taxon>
        <taxon>Basidiomycota</taxon>
        <taxon>Agaricomycotina</taxon>
        <taxon>Agaricomycetes</taxon>
        <taxon>Agaricomycetidae</taxon>
        <taxon>Agaricales</taxon>
        <taxon>Marasmiineae</taxon>
        <taxon>Mycenaceae</taxon>
        <taxon>Mycena</taxon>
    </lineage>
</organism>
<proteinExistence type="predicted"/>
<dbReference type="PANTHER" id="PTHR31350:SF27">
    <property type="entry name" value="HEMIMETHYLATED DNA-BINDING DOMAIN-CONTAINING PROTEIN"/>
    <property type="match status" value="1"/>
</dbReference>
<comment type="caution">
    <text evidence="2">The sequence shown here is derived from an EMBL/GenBank/DDBJ whole genome shotgun (WGS) entry which is preliminary data.</text>
</comment>
<evidence type="ECO:0000259" key="1">
    <source>
        <dbReference type="SMART" id="SM00992"/>
    </source>
</evidence>
<dbReference type="InterPro" id="IPR036047">
    <property type="entry name" value="F-box-like_dom_sf"/>
</dbReference>
<dbReference type="Pfam" id="PF08755">
    <property type="entry name" value="YccV-like"/>
    <property type="match status" value="1"/>
</dbReference>
<keyword evidence="3" id="KW-1185">Reference proteome</keyword>
<reference evidence="2" key="1">
    <citation type="submission" date="2023-03" db="EMBL/GenBank/DDBJ databases">
        <title>Massive genome expansion in bonnet fungi (Mycena s.s.) driven by repeated elements and novel gene families across ecological guilds.</title>
        <authorList>
            <consortium name="Lawrence Berkeley National Laboratory"/>
            <person name="Harder C.B."/>
            <person name="Miyauchi S."/>
            <person name="Viragh M."/>
            <person name="Kuo A."/>
            <person name="Thoen E."/>
            <person name="Andreopoulos B."/>
            <person name="Lu D."/>
            <person name="Skrede I."/>
            <person name="Drula E."/>
            <person name="Henrissat B."/>
            <person name="Morin E."/>
            <person name="Kohler A."/>
            <person name="Barry K."/>
            <person name="LaButti K."/>
            <person name="Morin E."/>
            <person name="Salamov A."/>
            <person name="Lipzen A."/>
            <person name="Mereny Z."/>
            <person name="Hegedus B."/>
            <person name="Baldrian P."/>
            <person name="Stursova M."/>
            <person name="Weitz H."/>
            <person name="Taylor A."/>
            <person name="Grigoriev I.V."/>
            <person name="Nagy L.G."/>
            <person name="Martin F."/>
            <person name="Kauserud H."/>
        </authorList>
    </citation>
    <scope>NUCLEOTIDE SEQUENCE</scope>
    <source>
        <strain evidence="2">CBHHK173m</strain>
    </source>
</reference>
<dbReference type="Proteomes" id="UP001222325">
    <property type="component" value="Unassembled WGS sequence"/>
</dbReference>
<accession>A0AAD6XXP5</accession>
<evidence type="ECO:0000313" key="2">
    <source>
        <dbReference type="EMBL" id="KAJ7103353.1"/>
    </source>
</evidence>
<dbReference type="InterPro" id="IPR011722">
    <property type="entry name" value="Hemimethylated_DNA-bd_dom"/>
</dbReference>
<dbReference type="Gene3D" id="2.30.30.390">
    <property type="entry name" value="Hemimethylated DNA-binding domain"/>
    <property type="match status" value="1"/>
</dbReference>
<dbReference type="SMART" id="SM00992">
    <property type="entry name" value="YccV-like"/>
    <property type="match status" value="1"/>
</dbReference>
<dbReference type="EMBL" id="JARJCN010000002">
    <property type="protein sequence ID" value="KAJ7103353.1"/>
    <property type="molecule type" value="Genomic_DNA"/>
</dbReference>
<dbReference type="Pfam" id="PF13369">
    <property type="entry name" value="Transglut_core2"/>
    <property type="match status" value="1"/>
</dbReference>
<dbReference type="GO" id="GO:0003677">
    <property type="term" value="F:DNA binding"/>
    <property type="evidence" value="ECO:0007669"/>
    <property type="project" value="InterPro"/>
</dbReference>
<evidence type="ECO:0000313" key="3">
    <source>
        <dbReference type="Proteomes" id="UP001222325"/>
    </source>
</evidence>
<gene>
    <name evidence="2" type="ORF">B0H15DRAFT_811922</name>
</gene>
<dbReference type="SUPFAM" id="SSF141255">
    <property type="entry name" value="YccV-like"/>
    <property type="match status" value="1"/>
</dbReference>